<keyword evidence="1" id="KW-0812">Transmembrane</keyword>
<sequence length="308" mass="36194">MWIKYKLFLSGLKIKWYVSAVFRFGIAQANKVLNALSDIFHESTATYISLRPSEILYTRDVISPICFESEGFKESVTDLIRDALWRRVSPKEIARNVTVIKRQDRRGPYYDKKNEDIHKLPGWWAVEGLGFVWVLKALEELNFVKLTKVRVIDSMSEEMWNLICSGEILDQGRSVSFVSSGKESLETEKLKIYKEWRKYLGPHWTRVETLFEKEGPIRMVSYEIGAKRAQNTHSCSGYGLCHSTKLDDTDEPGLWHSDHKCHRPFATILRQPSYRYTRILDELLDWRLWIKFFIFLSFLVTLSVCYIR</sequence>
<protein>
    <submittedName>
        <fullName evidence="2">Uncharacterized protein</fullName>
    </submittedName>
</protein>
<feature type="transmembrane region" description="Helical" evidence="1">
    <location>
        <begin position="288"/>
        <end position="307"/>
    </location>
</feature>
<evidence type="ECO:0000256" key="1">
    <source>
        <dbReference type="SAM" id="Phobius"/>
    </source>
</evidence>
<keyword evidence="1" id="KW-0472">Membrane</keyword>
<comment type="caution">
    <text evidence="2">The sequence shown here is derived from an EMBL/GenBank/DDBJ whole genome shotgun (WGS) entry which is preliminary data.</text>
</comment>
<keyword evidence="3" id="KW-1185">Reference proteome</keyword>
<organism evidence="2 3">
    <name type="scientific">Clavelina lepadiformis</name>
    <name type="common">Light-bulb sea squirt</name>
    <name type="synonym">Ascidia lepadiformis</name>
    <dbReference type="NCBI Taxonomy" id="159417"/>
    <lineage>
        <taxon>Eukaryota</taxon>
        <taxon>Metazoa</taxon>
        <taxon>Chordata</taxon>
        <taxon>Tunicata</taxon>
        <taxon>Ascidiacea</taxon>
        <taxon>Aplousobranchia</taxon>
        <taxon>Clavelinidae</taxon>
        <taxon>Clavelina</taxon>
    </lineage>
</organism>
<evidence type="ECO:0000313" key="2">
    <source>
        <dbReference type="EMBL" id="CAK8689984.1"/>
    </source>
</evidence>
<dbReference type="Proteomes" id="UP001642483">
    <property type="component" value="Unassembled WGS sequence"/>
</dbReference>
<proteinExistence type="predicted"/>
<dbReference type="EMBL" id="CAWYQH010000111">
    <property type="protein sequence ID" value="CAK8689984.1"/>
    <property type="molecule type" value="Genomic_DNA"/>
</dbReference>
<name>A0ABP0GH79_CLALP</name>
<accession>A0ABP0GH79</accession>
<keyword evidence="1" id="KW-1133">Transmembrane helix</keyword>
<reference evidence="2 3" key="1">
    <citation type="submission" date="2024-02" db="EMBL/GenBank/DDBJ databases">
        <authorList>
            <person name="Daric V."/>
            <person name="Darras S."/>
        </authorList>
    </citation>
    <scope>NUCLEOTIDE SEQUENCE [LARGE SCALE GENOMIC DNA]</scope>
</reference>
<evidence type="ECO:0000313" key="3">
    <source>
        <dbReference type="Proteomes" id="UP001642483"/>
    </source>
</evidence>
<gene>
    <name evidence="2" type="ORF">CVLEPA_LOCUS22636</name>
</gene>